<reference evidence="9" key="1">
    <citation type="submission" date="2022-04" db="EMBL/GenBank/DDBJ databases">
        <authorList>
            <person name="Forde T."/>
        </authorList>
    </citation>
    <scope>NUCLEOTIDE SEQUENCE</scope>
    <source>
        <strain evidence="9">A18Y016a</strain>
        <strain evidence="8">A18Y020d</strain>
    </source>
</reference>
<evidence type="ECO:0000313" key="11">
    <source>
        <dbReference type="Proteomes" id="UP001154111"/>
    </source>
</evidence>
<dbReference type="InterPro" id="IPR001678">
    <property type="entry name" value="MeTrfase_RsmB-F_NOP2_dom"/>
</dbReference>
<gene>
    <name evidence="9" type="primary">rsmF</name>
    <name evidence="9" type="ORF">ERYAMS2_01256</name>
    <name evidence="8" type="ORF">ERYAMS_00962</name>
</gene>
<keyword evidence="4 6" id="KW-0949">S-adenosyl-L-methionine</keyword>
<evidence type="ECO:0000259" key="7">
    <source>
        <dbReference type="PROSITE" id="PS51686"/>
    </source>
</evidence>
<feature type="binding site" evidence="6">
    <location>
        <position position="154"/>
    </location>
    <ligand>
        <name>S-adenosyl-L-methionine</name>
        <dbReference type="ChEBI" id="CHEBI:59789"/>
    </ligand>
</feature>
<feature type="binding site" evidence="6">
    <location>
        <position position="172"/>
    </location>
    <ligand>
        <name>S-adenosyl-L-methionine</name>
        <dbReference type="ChEBI" id="CHEBI:59789"/>
    </ligand>
</feature>
<keyword evidence="10" id="KW-1185">Reference proteome</keyword>
<dbReference type="CDD" id="cd02440">
    <property type="entry name" value="AdoMet_MTases"/>
    <property type="match status" value="1"/>
</dbReference>
<dbReference type="EMBL" id="OW659496">
    <property type="protein sequence ID" value="CAH2762519.1"/>
    <property type="molecule type" value="Genomic_DNA"/>
</dbReference>
<feature type="binding site" evidence="6">
    <location>
        <begin position="104"/>
        <end position="110"/>
    </location>
    <ligand>
        <name>S-adenosyl-L-methionine</name>
        <dbReference type="ChEBI" id="CHEBI:59789"/>
    </ligand>
</feature>
<comment type="similarity">
    <text evidence="1 6">Belongs to the class I-like SAM-binding methyltransferase superfamily. RsmB/NOP family.</text>
</comment>
<dbReference type="InterPro" id="IPR027391">
    <property type="entry name" value="Nol1_Nop2_Fmu_2"/>
</dbReference>
<dbReference type="Gene3D" id="3.30.70.1170">
    <property type="entry name" value="Sun protein, domain 3"/>
    <property type="match status" value="1"/>
</dbReference>
<dbReference type="EC" id="2.1.1.-" evidence="9"/>
<keyword evidence="2 6" id="KW-0489">Methyltransferase</keyword>
<dbReference type="InterPro" id="IPR023267">
    <property type="entry name" value="RCMT"/>
</dbReference>
<evidence type="ECO:0000256" key="1">
    <source>
        <dbReference type="ARBA" id="ARBA00007494"/>
    </source>
</evidence>
<feature type="active site" description="Nucleophile" evidence="6">
    <location>
        <position position="225"/>
    </location>
</feature>
<proteinExistence type="inferred from homology"/>
<feature type="binding site" evidence="6">
    <location>
        <position position="127"/>
    </location>
    <ligand>
        <name>S-adenosyl-L-methionine</name>
        <dbReference type="ChEBI" id="CHEBI:59789"/>
    </ligand>
</feature>
<dbReference type="PANTHER" id="PTHR22807:SF30">
    <property type="entry name" value="28S RRNA (CYTOSINE(4447)-C(5))-METHYLTRANSFERASE-RELATED"/>
    <property type="match status" value="1"/>
</dbReference>
<dbReference type="PROSITE" id="PS51686">
    <property type="entry name" value="SAM_MT_RSMB_NOP"/>
    <property type="match status" value="1"/>
</dbReference>
<evidence type="ECO:0000256" key="3">
    <source>
        <dbReference type="ARBA" id="ARBA00022679"/>
    </source>
</evidence>
<evidence type="ECO:0000256" key="6">
    <source>
        <dbReference type="PROSITE-ProRule" id="PRU01023"/>
    </source>
</evidence>
<dbReference type="RefSeq" id="WP_254006504.1">
    <property type="nucleotide sequence ID" value="NZ_OW659477.1"/>
</dbReference>
<dbReference type="InterPro" id="IPR049560">
    <property type="entry name" value="MeTrfase_RsmB-F_NOP2_cat"/>
</dbReference>
<dbReference type="PRINTS" id="PR02008">
    <property type="entry name" value="RCMTFAMILY"/>
</dbReference>
<evidence type="ECO:0000256" key="2">
    <source>
        <dbReference type="ARBA" id="ARBA00022603"/>
    </source>
</evidence>
<feature type="domain" description="SAM-dependent MTase RsmB/NOP-type" evidence="7">
    <location>
        <begin position="1"/>
        <end position="287"/>
    </location>
</feature>
<dbReference type="Pfam" id="PF13636">
    <property type="entry name" value="Methyltranf_PUA"/>
    <property type="match status" value="1"/>
</dbReference>
<evidence type="ECO:0000256" key="4">
    <source>
        <dbReference type="ARBA" id="ARBA00022691"/>
    </source>
</evidence>
<dbReference type="InterPro" id="IPR018314">
    <property type="entry name" value="RsmB/NOL1/NOP2-like_CS"/>
</dbReference>
<dbReference type="Gene3D" id="3.40.50.150">
    <property type="entry name" value="Vaccinia Virus protein VP39"/>
    <property type="match status" value="1"/>
</dbReference>
<organism evidence="9 11">
    <name type="scientific">Erysipelothrix amsterdamensis</name>
    <dbReference type="NCBI Taxonomy" id="2929157"/>
    <lineage>
        <taxon>Bacteria</taxon>
        <taxon>Bacillati</taxon>
        <taxon>Bacillota</taxon>
        <taxon>Erysipelotrichia</taxon>
        <taxon>Erysipelotrichales</taxon>
        <taxon>Erysipelotrichaceae</taxon>
        <taxon>Erysipelothrix</taxon>
    </lineage>
</organism>
<dbReference type="SUPFAM" id="SSF53335">
    <property type="entry name" value="S-adenosyl-L-methionine-dependent methyltransferases"/>
    <property type="match status" value="1"/>
</dbReference>
<evidence type="ECO:0000256" key="5">
    <source>
        <dbReference type="ARBA" id="ARBA00022884"/>
    </source>
</evidence>
<dbReference type="Gene3D" id="2.30.130.60">
    <property type="match status" value="1"/>
</dbReference>
<dbReference type="Pfam" id="PF01189">
    <property type="entry name" value="Methyltr_RsmB-F"/>
    <property type="match status" value="1"/>
</dbReference>
<accession>A0AAU9VJB0</accession>
<dbReference type="PROSITE" id="PS01153">
    <property type="entry name" value="NOL1_NOP2_SUN"/>
    <property type="match status" value="1"/>
</dbReference>
<evidence type="ECO:0000313" key="9">
    <source>
        <dbReference type="EMBL" id="CAH2762541.1"/>
    </source>
</evidence>
<dbReference type="Proteomes" id="UP001154095">
    <property type="component" value="Chromosome"/>
</dbReference>
<dbReference type="PANTHER" id="PTHR22807">
    <property type="entry name" value="NOP2 YEAST -RELATED NOL1/NOP2/FMU SUN DOMAIN-CONTAINING"/>
    <property type="match status" value="1"/>
</dbReference>
<name>A0AAU9VJB0_9FIRM</name>
<dbReference type="InterPro" id="IPR029063">
    <property type="entry name" value="SAM-dependent_MTases_sf"/>
</dbReference>
<dbReference type="EMBL" id="OW659477">
    <property type="protein sequence ID" value="CAH2762541.1"/>
    <property type="molecule type" value="Genomic_DNA"/>
</dbReference>
<dbReference type="GO" id="GO:0008173">
    <property type="term" value="F:RNA methyltransferase activity"/>
    <property type="evidence" value="ECO:0007669"/>
    <property type="project" value="InterPro"/>
</dbReference>
<dbReference type="Proteomes" id="UP001154111">
    <property type="component" value="Chromosome"/>
</dbReference>
<dbReference type="AlphaFoldDB" id="A0AAU9VJB0"/>
<evidence type="ECO:0000313" key="8">
    <source>
        <dbReference type="EMBL" id="CAH2762519.1"/>
    </source>
</evidence>
<keyword evidence="5 6" id="KW-0694">RNA-binding</keyword>
<dbReference type="GO" id="GO:0003723">
    <property type="term" value="F:RNA binding"/>
    <property type="evidence" value="ECO:0007669"/>
    <property type="project" value="UniProtKB-UniRule"/>
</dbReference>
<dbReference type="GO" id="GO:0001510">
    <property type="term" value="P:RNA methylation"/>
    <property type="evidence" value="ECO:0007669"/>
    <property type="project" value="InterPro"/>
</dbReference>
<evidence type="ECO:0000313" key="10">
    <source>
        <dbReference type="Proteomes" id="UP001154095"/>
    </source>
</evidence>
<keyword evidence="3 6" id="KW-0808">Transferase</keyword>
<sequence length="432" mass="48866">MKLTADYQKMLIESFGEPQYQKIVAAYQMDSVHGIRLNPLKPCTLPFSGTPSLIDPTILIPDDYAKTVTHPLSHAGCYYIQDPTATTPVTALKVEPSDIVLDLCAAPGGKTTQILSVLTTGFLISNEIDSKRNIKLQHNYDRWGSERGVVTQMDTDELTDKLNNTFDKVLLDAPCSGEGLYRRTPDFALEFKNSEALRFSRLQKQLLENAYKACVDGGVIVYSTCTLNFHENERVILSFLEDHPECHLEPVGLPEKSRGYLGLEDQVARYFPSKDGEGHFIARIRVLKADKSRHVLNFGINKPISFDCFDRKLVGNIQEKSGKVYALRHRGFLEEPLHITRDGVFIGEIKKNRIDYSHTLAQSLNFRDVFEHLELDLETAYRYLYGHPIDTTIKGIHCVTYGGHVLGFVKGDGRKGNNRYPKGLRNKFESYK</sequence>
<protein>
    <submittedName>
        <fullName evidence="9">RNA methyltransferase</fullName>
        <ecNumber evidence="9">2.1.1.-</ecNumber>
    </submittedName>
</protein>